<name>A0A7G6U6J4_9BRAD</name>
<dbReference type="Pfam" id="PF01494">
    <property type="entry name" value="FAD_binding_3"/>
    <property type="match status" value="1"/>
</dbReference>
<sequence>MQDYETSVVIVGAGPVGLTAALDLASRGIDVIVLETRHAGEPPNVKCNHVSARSMEVFRRLGIVAQIRDAGLPPDFPNDCSYRTTATGIELSRIVIPSRTTRYTATDGPDTWWPTPEPPHRINQIYLEPVLFANAVANPRITILSRTEMVHFDQDISGVSVKARGLDEDRSFTIRARFLIGCDGGRSLTRKLIGASFVGTPVIQRVQSTLIDAPDLKTLMQPHTPAWMVLALNPRRTGTVVAIDGHDRWLIHNHLKPGEPEFDSVDRDWSIRTILGVGPDFNYEVVSKEDWVGRRLVADRFRDRRAFICGDAAHLWMPYAGYGMNAGIADAVSLCWMLAAHLNGWADAGLLDAYAAERQPITDQVSRFAMEHALASISQRGAVPTVIEEDSEAGAAARAAIGRAAYDLNVKQYCCAGLNFGYFYDQSPVIAYDGEAPPAYTMGDFEPSTVPGARMPHVWLSDGRSIFDAMGPGYTLLRYDPTCDVTALRESARRNGVPLTLIDLSIAEVDAGQPAEALLLVRPDQHIAWRGRLPPPDPDALIDLITGRTASTHRSAAPHQNSASHTVSGAIA</sequence>
<dbReference type="RefSeq" id="WP_184513340.1">
    <property type="nucleotide sequence ID" value="NZ_CP050292.1"/>
</dbReference>
<feature type="domain" description="FAD-binding" evidence="5">
    <location>
        <begin position="5"/>
        <end position="369"/>
    </location>
</feature>
<dbReference type="KEGG" id="trb:HB776_28035"/>
<organism evidence="6 7">
    <name type="scientific">Tardiphaga robiniae</name>
    <dbReference type="NCBI Taxonomy" id="943830"/>
    <lineage>
        <taxon>Bacteria</taxon>
        <taxon>Pseudomonadati</taxon>
        <taxon>Pseudomonadota</taxon>
        <taxon>Alphaproteobacteria</taxon>
        <taxon>Hyphomicrobiales</taxon>
        <taxon>Nitrobacteraceae</taxon>
        <taxon>Tardiphaga</taxon>
    </lineage>
</organism>
<accession>A0A7G6U6J4</accession>
<dbReference type="GO" id="GO:0071949">
    <property type="term" value="F:FAD binding"/>
    <property type="evidence" value="ECO:0007669"/>
    <property type="project" value="InterPro"/>
</dbReference>
<proteinExistence type="predicted"/>
<gene>
    <name evidence="6" type="ORF">HB776_28035</name>
</gene>
<evidence type="ECO:0000256" key="1">
    <source>
        <dbReference type="ARBA" id="ARBA00001974"/>
    </source>
</evidence>
<dbReference type="AlphaFoldDB" id="A0A7G6U6J4"/>
<keyword evidence="3" id="KW-0274">FAD</keyword>
<dbReference type="Gene3D" id="3.40.30.120">
    <property type="match status" value="1"/>
</dbReference>
<evidence type="ECO:0000256" key="4">
    <source>
        <dbReference type="SAM" id="MobiDB-lite"/>
    </source>
</evidence>
<dbReference type="Pfam" id="PF21274">
    <property type="entry name" value="Rng_hyd_C"/>
    <property type="match status" value="1"/>
</dbReference>
<evidence type="ECO:0000256" key="3">
    <source>
        <dbReference type="ARBA" id="ARBA00022827"/>
    </source>
</evidence>
<evidence type="ECO:0000313" key="6">
    <source>
        <dbReference type="EMBL" id="QND74626.1"/>
    </source>
</evidence>
<protein>
    <submittedName>
        <fullName evidence="6">FAD-dependent oxidoreductase</fullName>
    </submittedName>
</protein>
<dbReference type="PANTHER" id="PTHR43004:SF19">
    <property type="entry name" value="BINDING MONOOXYGENASE, PUTATIVE (JCVI)-RELATED"/>
    <property type="match status" value="1"/>
</dbReference>
<dbReference type="SUPFAM" id="SSF51905">
    <property type="entry name" value="FAD/NAD(P)-binding domain"/>
    <property type="match status" value="1"/>
</dbReference>
<evidence type="ECO:0000259" key="5">
    <source>
        <dbReference type="Pfam" id="PF01494"/>
    </source>
</evidence>
<dbReference type="InterPro" id="IPR036188">
    <property type="entry name" value="FAD/NAD-bd_sf"/>
</dbReference>
<dbReference type="Gene3D" id="3.50.50.60">
    <property type="entry name" value="FAD/NAD(P)-binding domain"/>
    <property type="match status" value="1"/>
</dbReference>
<dbReference type="Gene3D" id="3.30.9.10">
    <property type="entry name" value="D-Amino Acid Oxidase, subunit A, domain 2"/>
    <property type="match status" value="1"/>
</dbReference>
<dbReference type="PRINTS" id="PR00420">
    <property type="entry name" value="RNGMNOXGNASE"/>
</dbReference>
<dbReference type="Proteomes" id="UP000515291">
    <property type="component" value="Chromosome"/>
</dbReference>
<dbReference type="InterPro" id="IPR002938">
    <property type="entry name" value="FAD-bd"/>
</dbReference>
<dbReference type="NCBIfam" id="NF004780">
    <property type="entry name" value="PRK06126.1"/>
    <property type="match status" value="1"/>
</dbReference>
<reference evidence="7" key="1">
    <citation type="journal article" date="2020" name="Mol. Plant Microbe">
        <title>Rhizobial microsymbionts of the narrowly endemic Oxytropis species growing in Kamchatka are characterized by significant genetic diversity and possess a set of genes that are associated with T3SS and T6SS secretion systems and can affect the development of symbiosis.</title>
        <authorList>
            <person name="Safronova V."/>
            <person name="Guro P."/>
            <person name="Sazanova A."/>
            <person name="Kuznetsova I."/>
            <person name="Belimov A."/>
            <person name="Yakubov V."/>
            <person name="Chirak E."/>
            <person name="Afonin A."/>
            <person name="Gogolev Y."/>
            <person name="Andronov E."/>
            <person name="Tikhonovich I."/>
        </authorList>
    </citation>
    <scope>NUCLEOTIDE SEQUENCE [LARGE SCALE GENOMIC DNA]</scope>
    <source>
        <strain evidence="7">581</strain>
    </source>
</reference>
<evidence type="ECO:0000256" key="2">
    <source>
        <dbReference type="ARBA" id="ARBA00022630"/>
    </source>
</evidence>
<dbReference type="InterPro" id="IPR050641">
    <property type="entry name" value="RIFMO-like"/>
</dbReference>
<evidence type="ECO:0000313" key="7">
    <source>
        <dbReference type="Proteomes" id="UP000515291"/>
    </source>
</evidence>
<comment type="cofactor">
    <cofactor evidence="1">
        <name>FAD</name>
        <dbReference type="ChEBI" id="CHEBI:57692"/>
    </cofactor>
</comment>
<keyword evidence="2" id="KW-0285">Flavoprotein</keyword>
<dbReference type="EMBL" id="CP050292">
    <property type="protein sequence ID" value="QND74626.1"/>
    <property type="molecule type" value="Genomic_DNA"/>
</dbReference>
<dbReference type="GO" id="GO:0016709">
    <property type="term" value="F:oxidoreductase activity, acting on paired donors, with incorporation or reduction of molecular oxygen, NAD(P)H as one donor, and incorporation of one atom of oxygen"/>
    <property type="evidence" value="ECO:0007669"/>
    <property type="project" value="UniProtKB-ARBA"/>
</dbReference>
<dbReference type="PANTHER" id="PTHR43004">
    <property type="entry name" value="TRK SYSTEM POTASSIUM UPTAKE PROTEIN"/>
    <property type="match status" value="1"/>
</dbReference>
<feature type="region of interest" description="Disordered" evidence="4">
    <location>
        <begin position="551"/>
        <end position="572"/>
    </location>
</feature>